<dbReference type="RefSeq" id="WP_110941499.1">
    <property type="nucleotide sequence ID" value="NZ_FQZV01000030.1"/>
</dbReference>
<organism evidence="1 2">
    <name type="scientific">Geosporobacter subterraneus DSM 17957</name>
    <dbReference type="NCBI Taxonomy" id="1121919"/>
    <lineage>
        <taxon>Bacteria</taxon>
        <taxon>Bacillati</taxon>
        <taxon>Bacillota</taxon>
        <taxon>Clostridia</taxon>
        <taxon>Peptostreptococcales</taxon>
        <taxon>Thermotaleaceae</taxon>
        <taxon>Geosporobacter</taxon>
    </lineage>
</organism>
<dbReference type="Pfam" id="PF12643">
    <property type="entry name" value="MazG-like"/>
    <property type="match status" value="1"/>
</dbReference>
<proteinExistence type="predicted"/>
<name>A0A1M6KE36_9FIRM</name>
<evidence type="ECO:0000313" key="1">
    <source>
        <dbReference type="EMBL" id="SHJ57168.1"/>
    </source>
</evidence>
<dbReference type="GO" id="GO:0047429">
    <property type="term" value="F:nucleoside triphosphate diphosphatase activity"/>
    <property type="evidence" value="ECO:0007669"/>
    <property type="project" value="InterPro"/>
</dbReference>
<reference evidence="2" key="1">
    <citation type="submission" date="2016-11" db="EMBL/GenBank/DDBJ databases">
        <authorList>
            <person name="Varghese N."/>
            <person name="Submissions S."/>
        </authorList>
    </citation>
    <scope>NUCLEOTIDE SEQUENCE [LARGE SCALE GENOMIC DNA]</scope>
    <source>
        <strain evidence="2">DSM 17957</strain>
    </source>
</reference>
<protein>
    <submittedName>
        <fullName evidence="1">MazG-like family protein</fullName>
    </submittedName>
</protein>
<dbReference type="GO" id="GO:0009143">
    <property type="term" value="P:nucleoside triphosphate catabolic process"/>
    <property type="evidence" value="ECO:0007669"/>
    <property type="project" value="InterPro"/>
</dbReference>
<dbReference type="STRING" id="1121919.SAMN02745975_02382"/>
<keyword evidence="2" id="KW-1185">Reference proteome</keyword>
<dbReference type="InterPro" id="IPR025984">
    <property type="entry name" value="DCTPP"/>
</dbReference>
<sequence length="109" mass="12518">MNAGEKNNLDITKNIKIIEWLKSELLTAIASLFELLIKGTKAGQEALIDVLANIILVTYILGKRLGINFSSIDMKIEDKIRLGILEQHRVEEWYGDLSNLKQYFNRNRN</sequence>
<gene>
    <name evidence="1" type="ORF">SAMN02745975_02382</name>
</gene>
<evidence type="ECO:0000313" key="2">
    <source>
        <dbReference type="Proteomes" id="UP000184536"/>
    </source>
</evidence>
<dbReference type="EMBL" id="FQZV01000030">
    <property type="protein sequence ID" value="SHJ57168.1"/>
    <property type="molecule type" value="Genomic_DNA"/>
</dbReference>
<dbReference type="Proteomes" id="UP000184536">
    <property type="component" value="Unassembled WGS sequence"/>
</dbReference>
<accession>A0A1M6KE36</accession>
<dbReference type="AlphaFoldDB" id="A0A1M6KE36"/>
<dbReference type="OrthoDB" id="2381770at2"/>